<feature type="compositionally biased region" description="Basic and acidic residues" evidence="7">
    <location>
        <begin position="306"/>
        <end position="318"/>
    </location>
</feature>
<keyword evidence="10" id="KW-1185">Reference proteome</keyword>
<evidence type="ECO:0000259" key="8">
    <source>
        <dbReference type="PROSITE" id="PS50853"/>
    </source>
</evidence>
<evidence type="ECO:0000256" key="4">
    <source>
        <dbReference type="ARBA" id="ARBA00022840"/>
    </source>
</evidence>
<feature type="compositionally biased region" description="Basic and acidic residues" evidence="7">
    <location>
        <begin position="389"/>
        <end position="407"/>
    </location>
</feature>
<dbReference type="InterPro" id="IPR027640">
    <property type="entry name" value="Kinesin-like_fam"/>
</dbReference>
<feature type="coiled-coil region" evidence="6">
    <location>
        <begin position="969"/>
        <end position="1028"/>
    </location>
</feature>
<dbReference type="GO" id="GO:0003777">
    <property type="term" value="F:microtubule motor activity"/>
    <property type="evidence" value="ECO:0007669"/>
    <property type="project" value="InterPro"/>
</dbReference>
<feature type="coiled-coil region" evidence="6">
    <location>
        <begin position="807"/>
        <end position="859"/>
    </location>
</feature>
<dbReference type="Proteomes" id="UP000440578">
    <property type="component" value="Unassembled WGS sequence"/>
</dbReference>
<feature type="compositionally biased region" description="Polar residues" evidence="7">
    <location>
        <begin position="263"/>
        <end position="276"/>
    </location>
</feature>
<evidence type="ECO:0000313" key="10">
    <source>
        <dbReference type="Proteomes" id="UP000440578"/>
    </source>
</evidence>
<sequence length="1284" mass="141759">MRRMNVYAQGRGRRREGLKIASLQGHILELESALESAGVPPSPSPPGSESGGIQRVSGGDSKARPADRLPSVTQSCQTEPATECSHDQLTRELQELTDKYDQLKKSCDALEEQKNELEEAENDARLMVQRQEVQIFTAGEVERMLSSELAEEQERCSQLQRQLNSVRLKHQAALRARQADSESSGSQNAQLVHRLQTEVEELKRELEQERGHASVEKRPENVSVVVVDAGARLPAEGESPSTVSPEPSAGEDRVREECVSPLTAVSHTEKSSTFSDSGVGEDMSHASDVTAISPAPPSPHALSDTGRTRVPSDTRPESRLSSTDEPVRCSQCSREMSREVLRELGGLSTTASAGNSLLTIAGADQERYLAAALQLLEAQQGGVPGEGHAASRRDSHAEDDSHHDESLTRQVALLQTELGAQLGSFEETRQTLVRQHERQLQTLRSEQSELQRQLAAARHLQDELSAEFELNSTGTDETVAESGPALLRAVRETRHREQQLAAHCADLEKKEGAYRETLEEADRIMHSVEMRYQKNIEELENQLRESKNRINFMEGTEEKLKQALYTGSGKRDQQRVAELLDKLIETENEDLKLKDKVYRLERREREQSIKLREEQRAAEQLRIELRDQEELLRELDSARSQLAAAAEQPAALAALQQRVTELQRSEQRLRARVEELEQAEQALNEQLSDGREQFALKERRLGEQVDCRQRELESLQAVLVEMQLQEVAGTEERAQLRRELQQALRQQEQLQQKLQHGGAAPADGAGNFGPADEQRSAEVGKLRTQLSQANLQINENEAMSCQLREQLEKLQSDHAELRQAAECQRTRAEQDILQLNLELSRREEEIAALSAQLRELNKTQMTREMDALAEQEGNLVKLLALVKATDEKIKSCDSCRRSADGVLAAVMISLEQVILLISGASADQSLQAQLRDAEALAAATARLSAPPPGVSTGVQTAPLSPSAAAAAQLPELQETLELNQQQLELSKQELELKTEELEARGCELRLLREQLAQQQRQLRRRLAQQAAQGGAVAEAKDRLLGALLRRLRRVLTPQQAARLAAELREAGDGEADRQSFDLDVVCQVLQQTTRTEQRSPPSKVPLPRRATPGRSSGPPVLPPVGVARPYRSASSPGLGPVAPPTPSQREWSPAPSLTRECSPAPARESSPATSSAREWSPAPRPHRPPSPDGLLPPPDGFQIVRAVGGDSLLLYWSPVEDPRITGYQIFVDSQLQLSIRNPQRTKALLPALDLSSTLRLGIRAVAAGETYSALACADHRPGKLAAAA</sequence>
<feature type="region of interest" description="Disordered" evidence="7">
    <location>
        <begin position="32"/>
        <end position="80"/>
    </location>
</feature>
<evidence type="ECO:0000256" key="3">
    <source>
        <dbReference type="ARBA" id="ARBA00022741"/>
    </source>
</evidence>
<feature type="region of interest" description="Disordered" evidence="7">
    <location>
        <begin position="747"/>
        <end position="781"/>
    </location>
</feature>
<name>A0A6A4WXC6_AMPAM</name>
<dbReference type="InterPro" id="IPR003961">
    <property type="entry name" value="FN3_dom"/>
</dbReference>
<feature type="compositionally biased region" description="Low complexity" evidence="7">
    <location>
        <begin position="1108"/>
        <end position="1125"/>
    </location>
</feature>
<feature type="compositionally biased region" description="Basic and acidic residues" evidence="7">
    <location>
        <begin position="772"/>
        <end position="781"/>
    </location>
</feature>
<feature type="region of interest" description="Disordered" evidence="7">
    <location>
        <begin position="231"/>
        <end position="334"/>
    </location>
</feature>
<feature type="compositionally biased region" description="Polar residues" evidence="7">
    <location>
        <begin position="319"/>
        <end position="334"/>
    </location>
</feature>
<gene>
    <name evidence="9" type="ORF">FJT64_021811</name>
</gene>
<keyword evidence="4" id="KW-0067">ATP-binding</keyword>
<proteinExistence type="predicted"/>
<feature type="compositionally biased region" description="Polar residues" evidence="7">
    <location>
        <begin position="1087"/>
        <end position="1096"/>
    </location>
</feature>
<feature type="coiled-coil region" evidence="6">
    <location>
        <begin position="604"/>
        <end position="693"/>
    </location>
</feature>
<feature type="compositionally biased region" description="Pro residues" evidence="7">
    <location>
        <begin position="1184"/>
        <end position="1195"/>
    </location>
</feature>
<protein>
    <recommendedName>
        <fullName evidence="8">Fibronectin type-III domain-containing protein</fullName>
    </recommendedName>
</protein>
<dbReference type="GO" id="GO:0007052">
    <property type="term" value="P:mitotic spindle organization"/>
    <property type="evidence" value="ECO:0007669"/>
    <property type="project" value="TreeGrafter"/>
</dbReference>
<feature type="coiled-coil region" evidence="6">
    <location>
        <begin position="529"/>
        <end position="563"/>
    </location>
</feature>
<dbReference type="GO" id="GO:0007018">
    <property type="term" value="P:microtubule-based movement"/>
    <property type="evidence" value="ECO:0007669"/>
    <property type="project" value="InterPro"/>
</dbReference>
<evidence type="ECO:0000256" key="6">
    <source>
        <dbReference type="SAM" id="Coils"/>
    </source>
</evidence>
<dbReference type="GO" id="GO:0005737">
    <property type="term" value="C:cytoplasm"/>
    <property type="evidence" value="ECO:0007669"/>
    <property type="project" value="UniProtKB-SubCell"/>
</dbReference>
<evidence type="ECO:0000256" key="2">
    <source>
        <dbReference type="ARBA" id="ARBA00022490"/>
    </source>
</evidence>
<dbReference type="EMBL" id="VIIS01000633">
    <property type="protein sequence ID" value="KAF0306761.1"/>
    <property type="molecule type" value="Genomic_DNA"/>
</dbReference>
<dbReference type="PANTHER" id="PTHR47969:SF15">
    <property type="entry name" value="CHROMOSOME-ASSOCIATED KINESIN KIF4A-RELATED"/>
    <property type="match status" value="1"/>
</dbReference>
<feature type="region of interest" description="Disordered" evidence="7">
    <location>
        <begin position="1087"/>
        <end position="1196"/>
    </location>
</feature>
<dbReference type="GO" id="GO:0005875">
    <property type="term" value="C:microtubule associated complex"/>
    <property type="evidence" value="ECO:0007669"/>
    <property type="project" value="TreeGrafter"/>
</dbReference>
<accession>A0A6A4WXC6</accession>
<organism evidence="9 10">
    <name type="scientific">Amphibalanus amphitrite</name>
    <name type="common">Striped barnacle</name>
    <name type="synonym">Balanus amphitrite</name>
    <dbReference type="NCBI Taxonomy" id="1232801"/>
    <lineage>
        <taxon>Eukaryota</taxon>
        <taxon>Metazoa</taxon>
        <taxon>Ecdysozoa</taxon>
        <taxon>Arthropoda</taxon>
        <taxon>Crustacea</taxon>
        <taxon>Multicrustacea</taxon>
        <taxon>Cirripedia</taxon>
        <taxon>Thoracica</taxon>
        <taxon>Thoracicalcarea</taxon>
        <taxon>Balanomorpha</taxon>
        <taxon>Balanoidea</taxon>
        <taxon>Balanidae</taxon>
        <taxon>Amphibalaninae</taxon>
        <taxon>Amphibalanus</taxon>
    </lineage>
</organism>
<evidence type="ECO:0000256" key="5">
    <source>
        <dbReference type="ARBA" id="ARBA00023054"/>
    </source>
</evidence>
<dbReference type="GO" id="GO:0005524">
    <property type="term" value="F:ATP binding"/>
    <property type="evidence" value="ECO:0007669"/>
    <property type="project" value="UniProtKB-KW"/>
</dbReference>
<dbReference type="OrthoDB" id="6358005at2759"/>
<dbReference type="PROSITE" id="PS50853">
    <property type="entry name" value="FN3"/>
    <property type="match status" value="1"/>
</dbReference>
<feature type="compositionally biased region" description="Polar residues" evidence="7">
    <location>
        <begin position="71"/>
        <end position="80"/>
    </location>
</feature>
<evidence type="ECO:0000256" key="7">
    <source>
        <dbReference type="SAM" id="MobiDB-lite"/>
    </source>
</evidence>
<feature type="coiled-coil region" evidence="6">
    <location>
        <begin position="86"/>
        <end position="212"/>
    </location>
</feature>
<keyword evidence="2" id="KW-0963">Cytoplasm</keyword>
<feature type="region of interest" description="Disordered" evidence="7">
    <location>
        <begin position="381"/>
        <end position="407"/>
    </location>
</feature>
<comment type="subcellular location">
    <subcellularLocation>
        <location evidence="1">Cytoplasm</location>
    </subcellularLocation>
</comment>
<reference evidence="9 10" key="1">
    <citation type="submission" date="2019-07" db="EMBL/GenBank/DDBJ databases">
        <title>Draft genome assembly of a fouling barnacle, Amphibalanus amphitrite (Darwin, 1854): The first reference genome for Thecostraca.</title>
        <authorList>
            <person name="Kim W."/>
        </authorList>
    </citation>
    <scope>NUCLEOTIDE SEQUENCE [LARGE SCALE GENOMIC DNA]</scope>
    <source>
        <strain evidence="9">SNU_AA5</strain>
        <tissue evidence="9">Soma without cirri and trophi</tissue>
    </source>
</reference>
<feature type="coiled-coil region" evidence="6">
    <location>
        <begin position="433"/>
        <end position="467"/>
    </location>
</feature>
<evidence type="ECO:0000313" key="9">
    <source>
        <dbReference type="EMBL" id="KAF0306761.1"/>
    </source>
</evidence>
<evidence type="ECO:0000256" key="1">
    <source>
        <dbReference type="ARBA" id="ARBA00004496"/>
    </source>
</evidence>
<dbReference type="GO" id="GO:0051231">
    <property type="term" value="P:spindle elongation"/>
    <property type="evidence" value="ECO:0007669"/>
    <property type="project" value="TreeGrafter"/>
</dbReference>
<dbReference type="PANTHER" id="PTHR47969">
    <property type="entry name" value="CHROMOSOME-ASSOCIATED KINESIN KIF4A-RELATED"/>
    <property type="match status" value="1"/>
</dbReference>
<feature type="domain" description="Fibronectin type-III" evidence="8">
    <location>
        <begin position="1193"/>
        <end position="1278"/>
    </location>
</feature>
<keyword evidence="3" id="KW-0547">Nucleotide-binding</keyword>
<comment type="caution">
    <text evidence="9">The sequence shown here is derived from an EMBL/GenBank/DDBJ whole genome shotgun (WGS) entry which is preliminary data.</text>
</comment>
<keyword evidence="5 6" id="KW-0175">Coiled coil</keyword>